<evidence type="ECO:0000313" key="2">
    <source>
        <dbReference type="Proteomes" id="UP000594261"/>
    </source>
</evidence>
<sequence length="332" mass="36398">MTSRLPFDYGDDLVILNVDGLIAYAGVSGHAGQLAGKGFDKNSRSVGIGFIATQGHKFLFCGCQAVTAIEAKKAEALAILNAVDFSNQLKEKYKYQSLVIVGDCRDSIDFFMGKSKNMKVKLWIESLPRGLKRCLEVELLPNTAERVLKEKVSKGDVLKERTCNLQQARGACHAMSKGAAVKFTFLIRQDNVIIQKPNSIIQFPLTPHYESVVVNEDEEEEAMAIYTVLTLGTIKCNDYSMQLMTAQHTEVAPTRYSKREFIKTAKSPSSSTMLKPSSTPRQAAKASTLMTVRGNSINWESEAITCPSPFLIITPKLALPSAANVAASKFTS</sequence>
<evidence type="ECO:0000313" key="1">
    <source>
        <dbReference type="EnsemblPlants" id="QL03p011044:mrna"/>
    </source>
</evidence>
<reference evidence="1 2" key="1">
    <citation type="journal article" date="2016" name="G3 (Bethesda)">
        <title>First Draft Assembly and Annotation of the Genome of a California Endemic Oak Quercus lobata Nee (Fagaceae).</title>
        <authorList>
            <person name="Sork V.L."/>
            <person name="Fitz-Gibbon S.T."/>
            <person name="Puiu D."/>
            <person name="Crepeau M."/>
            <person name="Gugger P.F."/>
            <person name="Sherman R."/>
            <person name="Stevens K."/>
            <person name="Langley C.H."/>
            <person name="Pellegrini M."/>
            <person name="Salzberg S.L."/>
        </authorList>
    </citation>
    <scope>NUCLEOTIDE SEQUENCE [LARGE SCALE GENOMIC DNA]</scope>
    <source>
        <strain evidence="1 2">cv. SW786</strain>
    </source>
</reference>
<proteinExistence type="predicted"/>
<organism evidence="1 2">
    <name type="scientific">Quercus lobata</name>
    <name type="common">Valley oak</name>
    <dbReference type="NCBI Taxonomy" id="97700"/>
    <lineage>
        <taxon>Eukaryota</taxon>
        <taxon>Viridiplantae</taxon>
        <taxon>Streptophyta</taxon>
        <taxon>Embryophyta</taxon>
        <taxon>Tracheophyta</taxon>
        <taxon>Spermatophyta</taxon>
        <taxon>Magnoliopsida</taxon>
        <taxon>eudicotyledons</taxon>
        <taxon>Gunneridae</taxon>
        <taxon>Pentapetalae</taxon>
        <taxon>rosids</taxon>
        <taxon>fabids</taxon>
        <taxon>Fagales</taxon>
        <taxon>Fagaceae</taxon>
        <taxon>Quercus</taxon>
    </lineage>
</organism>
<dbReference type="Gramene" id="QL03p011044:mrna">
    <property type="protein sequence ID" value="QL03p011044:mrna"/>
    <property type="gene ID" value="QL03p011044"/>
</dbReference>
<keyword evidence="2" id="KW-1185">Reference proteome</keyword>
<reference evidence="1" key="2">
    <citation type="submission" date="2021-01" db="UniProtKB">
        <authorList>
            <consortium name="EnsemblPlants"/>
        </authorList>
    </citation>
    <scope>IDENTIFICATION</scope>
</reference>
<protein>
    <submittedName>
        <fullName evidence="1">Uncharacterized protein</fullName>
    </submittedName>
</protein>
<dbReference type="EMBL" id="LRBV02000003">
    <property type="status" value="NOT_ANNOTATED_CDS"/>
    <property type="molecule type" value="Genomic_DNA"/>
</dbReference>
<dbReference type="InParanoid" id="A0A7N2L4G3"/>
<dbReference type="AlphaFoldDB" id="A0A7N2L4G3"/>
<accession>A0A7N2L4G3</accession>
<name>A0A7N2L4G3_QUELO</name>
<dbReference type="Proteomes" id="UP000594261">
    <property type="component" value="Chromosome 3"/>
</dbReference>
<dbReference type="EnsemblPlants" id="QL03p011044:mrna">
    <property type="protein sequence ID" value="QL03p011044:mrna"/>
    <property type="gene ID" value="QL03p011044"/>
</dbReference>